<dbReference type="PANTHER" id="PTHR46844">
    <property type="entry name" value="SLR5058 PROTEIN"/>
    <property type="match status" value="1"/>
</dbReference>
<dbReference type="AlphaFoldDB" id="A0A9X4M8V4"/>
<dbReference type="Proteomes" id="UP001152872">
    <property type="component" value="Unassembled WGS sequence"/>
</dbReference>
<protein>
    <submittedName>
        <fullName evidence="2">NACHT domain-containing protein</fullName>
    </submittedName>
</protein>
<evidence type="ECO:0000313" key="2">
    <source>
        <dbReference type="EMBL" id="MDG3493151.1"/>
    </source>
</evidence>
<evidence type="ECO:0000259" key="1">
    <source>
        <dbReference type="PROSITE" id="PS50837"/>
    </source>
</evidence>
<accession>A0A9X4M8V4</accession>
<dbReference type="PROSITE" id="PS50837">
    <property type="entry name" value="NACHT"/>
    <property type="match status" value="1"/>
</dbReference>
<dbReference type="SUPFAM" id="SSF52540">
    <property type="entry name" value="P-loop containing nucleoside triphosphate hydrolases"/>
    <property type="match status" value="1"/>
</dbReference>
<dbReference type="Pfam" id="PF22727">
    <property type="entry name" value="NCH2"/>
    <property type="match status" value="1"/>
</dbReference>
<comment type="caution">
    <text evidence="2">The sequence shown here is derived from an EMBL/GenBank/DDBJ whole genome shotgun (WGS) entry which is preliminary data.</text>
</comment>
<dbReference type="InterPro" id="IPR027417">
    <property type="entry name" value="P-loop_NTPase"/>
</dbReference>
<dbReference type="InterPro" id="IPR007111">
    <property type="entry name" value="NACHT_NTPase"/>
</dbReference>
<dbReference type="RefSeq" id="WP_009625180.1">
    <property type="nucleotide sequence ID" value="NZ_VBTY01000005.1"/>
</dbReference>
<organism evidence="2 3">
    <name type="scientific">Pseudanabaena catenata USMAC16</name>
    <dbReference type="NCBI Taxonomy" id="1855837"/>
    <lineage>
        <taxon>Bacteria</taxon>
        <taxon>Bacillati</taxon>
        <taxon>Cyanobacteriota</taxon>
        <taxon>Cyanophyceae</taxon>
        <taxon>Pseudanabaenales</taxon>
        <taxon>Pseudanabaenaceae</taxon>
        <taxon>Pseudanabaena</taxon>
    </lineage>
</organism>
<reference evidence="2" key="1">
    <citation type="submission" date="2019-05" db="EMBL/GenBank/DDBJ databases">
        <title>Whole genome sequencing of Pseudanabaena catenata USMAC16.</title>
        <authorList>
            <person name="Khan Z."/>
            <person name="Omar W.M."/>
            <person name="Convey P."/>
            <person name="Merican F."/>
            <person name="Najimudin N."/>
        </authorList>
    </citation>
    <scope>NUCLEOTIDE SEQUENCE</scope>
    <source>
        <strain evidence="2">USMAC16</strain>
    </source>
</reference>
<dbReference type="Gene3D" id="3.40.50.300">
    <property type="entry name" value="P-loop containing nucleotide triphosphate hydrolases"/>
    <property type="match status" value="1"/>
</dbReference>
<dbReference type="PANTHER" id="PTHR46844:SF1">
    <property type="entry name" value="SLR5058 PROTEIN"/>
    <property type="match status" value="1"/>
</dbReference>
<name>A0A9X4M8V4_9CYAN</name>
<evidence type="ECO:0000313" key="3">
    <source>
        <dbReference type="Proteomes" id="UP001152872"/>
    </source>
</evidence>
<gene>
    <name evidence="2" type="ORF">FEV09_01125</name>
</gene>
<dbReference type="InterPro" id="IPR054501">
    <property type="entry name" value="NCH2"/>
</dbReference>
<sequence length="813" mass="92928">MVASLMLRAPADILSKARDEISRQGFTPLDLASELSIAVQLVDNFLNGEIVDRHTYNLVCEKLGISLTTLQEEGELSGENLSEPSDDANMETPTIFTNASRSNRHVANVSELLSDGDSKDRISQNVNQNPSDNIALNLLENIDLSVHSLRQRISAALIRQCDRLKIIDVSVPVCLHDLYTELSVFTNLPSSQYLDLNETFANIPPEQYDRFYLDKLHPPIIPASRALEEFKLILLVGGLGSGKTTLLKYLAMACVAGKILPKYLPVFLPLRSLVSPNDSNPFTWLKKQITIYGLLDESSDNQLLEQLLIKGRLLLFWDGIDDLPEANRGEIVQQITNFSDRYPKNRMVFSSRNPIYGHILESFSAFAIAPFQDLQISTFASKWFQVTCSEKPKKNEKFQQLLATNKPLAEIARNPLLLTYLCNVFNSCEYLKPNFYQEILDLLLTKWNQTKCFPIQSDRELSTSQKQDLLSHIAIVSLDRHGYVWQNNELEDDFQACISTSRSLAVPIDRDRLLQSFKWQHSLLIECAKGFHSLNYTTLHDYLAAYRLANSAPSAAQNYLLERIYLRRWHGVIVMTISISQQADHILQMMKRKIDEIVSKDPHLQSFLTWVNQQSIQIQTPYKPVTIRALYLDVDLENARSLDRARALDIAHSRSLERALAKAMGADNSITETQVDIDYTINLALNLDLALYFANHPILELACVLEPDLSRALQFLRQKFPDPYKNRDVFAKWWQAKGLDWSKKLRNLIVQHRKSSQEWQFSDTQLKVLRTYHDANKLLIECLNNAEYVSPLIKNQIESTLLLPQGEYNLLHY</sequence>
<dbReference type="EMBL" id="VBTY01000005">
    <property type="protein sequence ID" value="MDG3493151.1"/>
    <property type="molecule type" value="Genomic_DNA"/>
</dbReference>
<proteinExistence type="predicted"/>
<feature type="domain" description="NACHT" evidence="1">
    <location>
        <begin position="231"/>
        <end position="352"/>
    </location>
</feature>
<dbReference type="Pfam" id="PF05729">
    <property type="entry name" value="NACHT"/>
    <property type="match status" value="1"/>
</dbReference>
<keyword evidence="3" id="KW-1185">Reference proteome</keyword>